<feature type="transmembrane region" description="Helical" evidence="1">
    <location>
        <begin position="188"/>
        <end position="210"/>
    </location>
</feature>
<accession>B6G8Z8</accession>
<evidence type="ECO:0000313" key="3">
    <source>
        <dbReference type="Proteomes" id="UP000003560"/>
    </source>
</evidence>
<evidence type="ECO:0000256" key="1">
    <source>
        <dbReference type="SAM" id="Phobius"/>
    </source>
</evidence>
<proteinExistence type="predicted"/>
<dbReference type="AlphaFoldDB" id="B6G8Z8"/>
<feature type="transmembrane region" description="Helical" evidence="1">
    <location>
        <begin position="290"/>
        <end position="311"/>
    </location>
</feature>
<feature type="transmembrane region" description="Helical" evidence="1">
    <location>
        <begin position="66"/>
        <end position="87"/>
    </location>
</feature>
<evidence type="ECO:0000313" key="2">
    <source>
        <dbReference type="EMBL" id="EEA91195.1"/>
    </source>
</evidence>
<reference evidence="2 3" key="1">
    <citation type="submission" date="2008-10" db="EMBL/GenBank/DDBJ databases">
        <title>Draft genome sequence of Collinsella stercoris (DSM 13279).</title>
        <authorList>
            <person name="Sudarsanam P."/>
            <person name="Ley R."/>
            <person name="Guruge J."/>
            <person name="Turnbaugh P.J."/>
            <person name="Mahowald M."/>
            <person name="Liep D."/>
            <person name="Gordon J."/>
        </authorList>
    </citation>
    <scope>NUCLEOTIDE SEQUENCE [LARGE SCALE GENOMIC DNA]</scope>
    <source>
        <strain evidence="2 3">DSM 13279</strain>
    </source>
</reference>
<dbReference type="STRING" id="445975.COLSTE_00539"/>
<keyword evidence="3" id="KW-1185">Reference proteome</keyword>
<dbReference type="Proteomes" id="UP000003560">
    <property type="component" value="Unassembled WGS sequence"/>
</dbReference>
<dbReference type="HOGENOM" id="CLU_069563_0_0_11"/>
<keyword evidence="1" id="KW-1133">Transmembrane helix</keyword>
<dbReference type="GeneID" id="98002857"/>
<sequence length="348" mass="36695">MNELDRRDASRDRTRELDAHECVEVEEDLGEGYPFGGGRAAMSPDPDASLGAVMLPGAGMSCRTRWVITAGLIVAVLISWLVLLPHFSSPEAHADVIATIDEKIDNVLTLTAGSAGASALISAIPGDAGSPIADKLMDLSTGFLIVLAALFLEKYLITIFSAAALGLAFPIAALLGIVVVWQWGRSPWVKISLGVSAKLAVLGAVLLLAIPTSSWVTNRIDATYQASMQESIESAEVLAEGAAEAEKSDDKQNEGGILGFFQDAIDTVTGGIASAAEGAQESLNQFIESLAVMLVTSCLIPILVLLFYFWIAKILLGVNIDIPATASALSPRKVRRRAFGAFKGGDRV</sequence>
<dbReference type="EMBL" id="ABXJ01000030">
    <property type="protein sequence ID" value="EEA91195.1"/>
    <property type="molecule type" value="Genomic_DNA"/>
</dbReference>
<gene>
    <name evidence="2" type="ORF">COLSTE_00539</name>
</gene>
<feature type="transmembrane region" description="Helical" evidence="1">
    <location>
        <begin position="158"/>
        <end position="181"/>
    </location>
</feature>
<protein>
    <submittedName>
        <fullName evidence="2">Uncharacterized protein</fullName>
    </submittedName>
</protein>
<dbReference type="RefSeq" id="WP_006720201.1">
    <property type="nucleotide sequence ID" value="NZ_CP085935.1"/>
</dbReference>
<comment type="caution">
    <text evidence="2">The sequence shown here is derived from an EMBL/GenBank/DDBJ whole genome shotgun (WGS) entry which is preliminary data.</text>
</comment>
<dbReference type="eggNOG" id="ENOG502ZE6N">
    <property type="taxonomic scope" value="Bacteria"/>
</dbReference>
<organism evidence="2 3">
    <name type="scientific">Collinsella stercoris DSM 13279</name>
    <dbReference type="NCBI Taxonomy" id="445975"/>
    <lineage>
        <taxon>Bacteria</taxon>
        <taxon>Bacillati</taxon>
        <taxon>Actinomycetota</taxon>
        <taxon>Coriobacteriia</taxon>
        <taxon>Coriobacteriales</taxon>
        <taxon>Coriobacteriaceae</taxon>
        <taxon>Collinsella</taxon>
    </lineage>
</organism>
<keyword evidence="1" id="KW-0472">Membrane</keyword>
<reference evidence="2 3" key="2">
    <citation type="submission" date="2008-10" db="EMBL/GenBank/DDBJ databases">
        <authorList>
            <person name="Fulton L."/>
            <person name="Clifton S."/>
            <person name="Fulton B."/>
            <person name="Xu J."/>
            <person name="Minx P."/>
            <person name="Pepin K.H."/>
            <person name="Johnson M."/>
            <person name="Thiruvilangam P."/>
            <person name="Bhonagiri V."/>
            <person name="Nash W.E."/>
            <person name="Mardis E.R."/>
            <person name="Wilson R.K."/>
        </authorList>
    </citation>
    <scope>NUCLEOTIDE SEQUENCE [LARGE SCALE GENOMIC DNA]</scope>
    <source>
        <strain evidence="2 3">DSM 13279</strain>
    </source>
</reference>
<name>B6G8Z8_9ACTN</name>
<keyword evidence="1" id="KW-0812">Transmembrane</keyword>